<sequence>MLYPPNILFFGLLPFKAAYNYSVVAHFILAGFSTYIFSRKIGQDEWGALIASILFCFGSVFAGCFINIASLKALSWFPLFLFMFEKYLDDKNIGRIFLMGVIAGMQFLAGSFQMAFYSIVFYLIYFVSRSKWSMGNLLLLSRNFIYIISIAFLIALPQFIATHQLAAFSSRPDFTV</sequence>
<dbReference type="EMBL" id="BARS01011557">
    <property type="protein sequence ID" value="GAF91244.1"/>
    <property type="molecule type" value="Genomic_DNA"/>
</dbReference>
<comment type="caution">
    <text evidence="2">The sequence shown here is derived from an EMBL/GenBank/DDBJ whole genome shotgun (WGS) entry which is preliminary data.</text>
</comment>
<name>X0TDE9_9ZZZZ</name>
<evidence type="ECO:0000256" key="1">
    <source>
        <dbReference type="SAM" id="Phobius"/>
    </source>
</evidence>
<organism evidence="2">
    <name type="scientific">marine sediment metagenome</name>
    <dbReference type="NCBI Taxonomy" id="412755"/>
    <lineage>
        <taxon>unclassified sequences</taxon>
        <taxon>metagenomes</taxon>
        <taxon>ecological metagenomes</taxon>
    </lineage>
</organism>
<keyword evidence="1" id="KW-0472">Membrane</keyword>
<keyword evidence="1" id="KW-0812">Transmembrane</keyword>
<gene>
    <name evidence="2" type="ORF">S01H1_20977</name>
</gene>
<evidence type="ECO:0008006" key="3">
    <source>
        <dbReference type="Google" id="ProtNLM"/>
    </source>
</evidence>
<dbReference type="AlphaFoldDB" id="X0TDE9"/>
<keyword evidence="1" id="KW-1133">Transmembrane helix</keyword>
<feature type="non-terminal residue" evidence="2">
    <location>
        <position position="176"/>
    </location>
</feature>
<evidence type="ECO:0000313" key="2">
    <source>
        <dbReference type="EMBL" id="GAF91244.1"/>
    </source>
</evidence>
<reference evidence="2" key="1">
    <citation type="journal article" date="2014" name="Front. Microbiol.">
        <title>High frequency of phylogenetically diverse reductive dehalogenase-homologous genes in deep subseafloor sedimentary metagenomes.</title>
        <authorList>
            <person name="Kawai M."/>
            <person name="Futagami T."/>
            <person name="Toyoda A."/>
            <person name="Takaki Y."/>
            <person name="Nishi S."/>
            <person name="Hori S."/>
            <person name="Arai W."/>
            <person name="Tsubouchi T."/>
            <person name="Morono Y."/>
            <person name="Uchiyama I."/>
            <person name="Ito T."/>
            <person name="Fujiyama A."/>
            <person name="Inagaki F."/>
            <person name="Takami H."/>
        </authorList>
    </citation>
    <scope>NUCLEOTIDE SEQUENCE</scope>
    <source>
        <strain evidence="2">Expedition CK06-06</strain>
    </source>
</reference>
<feature type="transmembrane region" description="Helical" evidence="1">
    <location>
        <begin position="18"/>
        <end position="37"/>
    </location>
</feature>
<accession>X0TDE9</accession>
<feature type="transmembrane region" description="Helical" evidence="1">
    <location>
        <begin position="49"/>
        <end position="76"/>
    </location>
</feature>
<protein>
    <recommendedName>
        <fullName evidence="3">Glycosyltransferase RgtA/B/C/D-like domain-containing protein</fullName>
    </recommendedName>
</protein>
<feature type="transmembrane region" description="Helical" evidence="1">
    <location>
        <begin position="137"/>
        <end position="160"/>
    </location>
</feature>
<feature type="transmembrane region" description="Helical" evidence="1">
    <location>
        <begin position="96"/>
        <end position="125"/>
    </location>
</feature>
<proteinExistence type="predicted"/>